<evidence type="ECO:0000313" key="3">
    <source>
        <dbReference type="Proteomes" id="UP000013988"/>
    </source>
</evidence>
<dbReference type="InterPro" id="IPR006935">
    <property type="entry name" value="Helicase/UvrB_N"/>
</dbReference>
<dbReference type="AlphaFoldDB" id="R9BWF6"/>
<keyword evidence="3" id="KW-1185">Reference proteome</keyword>
<dbReference type="SUPFAM" id="SSF52540">
    <property type="entry name" value="P-loop containing nucleoside triphosphate hydrolases"/>
    <property type="match status" value="1"/>
</dbReference>
<protein>
    <submittedName>
        <fullName evidence="2">Helicase domain protein</fullName>
    </submittedName>
</protein>
<keyword evidence="2" id="KW-0347">Helicase</keyword>
<accession>R9BWF6</accession>
<comment type="caution">
    <text evidence="2">The sequence shown here is derived from an EMBL/GenBank/DDBJ whole genome shotgun (WGS) entry which is preliminary data.</text>
</comment>
<reference evidence="2 3" key="1">
    <citation type="submission" date="2013-03" db="EMBL/GenBank/DDBJ databases">
        <title>Whole genome shotgun sequencing of Clostridium sartagoforme AAU1.</title>
        <authorList>
            <person name="Joshi C.G."/>
            <person name="Duggirala S.M."/>
            <person name="Nathani N.M."/>
            <person name="Bhatt V.D."/>
            <person name="Patel A.K."/>
            <person name="Pandya P.R."/>
            <person name="KaPatel J.A."/>
        </authorList>
    </citation>
    <scope>NUCLEOTIDE SEQUENCE [LARGE SCALE GENOMIC DNA]</scope>
    <source>
        <strain evidence="2 3">AAU1</strain>
    </source>
</reference>
<feature type="non-terminal residue" evidence="2">
    <location>
        <position position="517"/>
    </location>
</feature>
<dbReference type="Pfam" id="PF04851">
    <property type="entry name" value="ResIII"/>
    <property type="match status" value="1"/>
</dbReference>
<proteinExistence type="predicted"/>
<dbReference type="GO" id="GO:0016787">
    <property type="term" value="F:hydrolase activity"/>
    <property type="evidence" value="ECO:0007669"/>
    <property type="project" value="InterPro"/>
</dbReference>
<dbReference type="GO" id="GO:0003677">
    <property type="term" value="F:DNA binding"/>
    <property type="evidence" value="ECO:0007669"/>
    <property type="project" value="InterPro"/>
</dbReference>
<dbReference type="GO" id="GO:0005524">
    <property type="term" value="F:ATP binding"/>
    <property type="evidence" value="ECO:0007669"/>
    <property type="project" value="InterPro"/>
</dbReference>
<gene>
    <name evidence="2" type="ORF">A500_14778</name>
</gene>
<dbReference type="Gene3D" id="3.40.50.10810">
    <property type="entry name" value="Tandem AAA-ATPase domain"/>
    <property type="match status" value="1"/>
</dbReference>
<feature type="domain" description="Helicase/UvrB N-terminal" evidence="1">
    <location>
        <begin position="383"/>
        <end position="496"/>
    </location>
</feature>
<keyword evidence="2" id="KW-0067">ATP-binding</keyword>
<keyword evidence="2" id="KW-0547">Nucleotide-binding</keyword>
<keyword evidence="2" id="KW-0378">Hydrolase</keyword>
<evidence type="ECO:0000313" key="2">
    <source>
        <dbReference type="EMBL" id="EOR21060.1"/>
    </source>
</evidence>
<evidence type="ECO:0000259" key="1">
    <source>
        <dbReference type="Pfam" id="PF04851"/>
    </source>
</evidence>
<dbReference type="Proteomes" id="UP000013988">
    <property type="component" value="Unassembled WGS sequence"/>
</dbReference>
<dbReference type="InterPro" id="IPR027417">
    <property type="entry name" value="P-loop_NTPase"/>
</dbReference>
<dbReference type="InterPro" id="IPR038718">
    <property type="entry name" value="SNF2-like_sf"/>
</dbReference>
<sequence>MFKTINIKPIYSSYDDNIAEEFYIPVLKNAVRFDRISAYFSAKSLAYYAKGLENFVRNGYKYRLIVSEEISEADYLLIKEGYELKSSIRERLISNFHSKLTLDEEKNISNLAYLISIGIVDIKIAFVRNGIFHDKCGLIYDAYENIICFRGSNNETEAAINSNYEGFTVTCSWLLDSKGFYEKILTKSKNEFEILWNNKHKDIVVLKAGDVIMNEILKFNKNEIITEKALLEDNCVILDYKGILSLRIYMADTNWILNSAFYKIKLKRYVDKIDDNIIYFKESLSYLDFEKIRDLIKNKANSLGKRFVCTNRLLDYIEARNIYIDKRAKLGIQIKQQDESLRDRFEEYSRIVNDHISRKLREKQMWDSFFMFAMTKSGNFSVPGSGKTSSVLGVYAYLKAKNLVKRIVMIGPKNAFGSWMDEFNICFKGKEKLKVFNSHDSKYKSTKEKKQALQFDTGNCNLFLFNYESLSTLKEDIKNIVDENTLLVYDEVHKVKRVEGDIPGTYAGNALEIAEKS</sequence>
<dbReference type="CDD" id="cd09179">
    <property type="entry name" value="PLDc_N_DEXD_a"/>
    <property type="match status" value="1"/>
</dbReference>
<dbReference type="RefSeq" id="WP_016208234.1">
    <property type="nucleotide sequence ID" value="NZ_ASRV01000167.1"/>
</dbReference>
<name>R9BWF6_9CLOT</name>
<organism evidence="2 3">
    <name type="scientific">Clostridium sartagoforme AAU1</name>
    <dbReference type="NCBI Taxonomy" id="1202534"/>
    <lineage>
        <taxon>Bacteria</taxon>
        <taxon>Bacillati</taxon>
        <taxon>Bacillota</taxon>
        <taxon>Clostridia</taxon>
        <taxon>Eubacteriales</taxon>
        <taxon>Clostridiaceae</taxon>
        <taxon>Clostridium</taxon>
    </lineage>
</organism>
<dbReference type="GO" id="GO:0004386">
    <property type="term" value="F:helicase activity"/>
    <property type="evidence" value="ECO:0007669"/>
    <property type="project" value="UniProtKB-KW"/>
</dbReference>
<dbReference type="EMBL" id="ASRV01000167">
    <property type="protein sequence ID" value="EOR21060.1"/>
    <property type="molecule type" value="Genomic_DNA"/>
</dbReference>